<evidence type="ECO:0000313" key="3">
    <source>
        <dbReference type="Proteomes" id="UP000503264"/>
    </source>
</evidence>
<reference evidence="2 3" key="1">
    <citation type="submission" date="2016-07" db="EMBL/GenBank/DDBJ databases">
        <title>Comparative genomics of the Campylobacter concisus group.</title>
        <authorList>
            <person name="Miller W.G."/>
            <person name="Yee E."/>
            <person name="Chapman M.H."/>
            <person name="Huynh S."/>
            <person name="Bono J.L."/>
            <person name="On S.L.W."/>
            <person name="StLeger J."/>
            <person name="Foster G."/>
            <person name="Parker C.T."/>
        </authorList>
    </citation>
    <scope>NUCLEOTIDE SEQUENCE [LARGE SCALE GENOMIC DNA]</scope>
    <source>
        <strain evidence="2 3">CCUG 21559</strain>
    </source>
</reference>
<feature type="domain" description="Polymerase beta nucleotidyltransferase" evidence="1">
    <location>
        <begin position="16"/>
        <end position="100"/>
    </location>
</feature>
<organism evidence="2 3">
    <name type="scientific">Campylobacter mucosalis CCUG 21559</name>
    <dbReference type="NCBI Taxonomy" id="1032067"/>
    <lineage>
        <taxon>Bacteria</taxon>
        <taxon>Pseudomonadati</taxon>
        <taxon>Campylobacterota</taxon>
        <taxon>Epsilonproteobacteria</taxon>
        <taxon>Campylobacterales</taxon>
        <taxon>Campylobacteraceae</taxon>
        <taxon>Campylobacter</taxon>
    </lineage>
</organism>
<accession>A0A6G5QE04</accession>
<dbReference type="InterPro" id="IPR041633">
    <property type="entry name" value="Polbeta"/>
</dbReference>
<dbReference type="InterPro" id="IPR043519">
    <property type="entry name" value="NT_sf"/>
</dbReference>
<dbReference type="Proteomes" id="UP000503264">
    <property type="component" value="Chromosome"/>
</dbReference>
<dbReference type="Pfam" id="PF18765">
    <property type="entry name" value="Polbeta"/>
    <property type="match status" value="1"/>
</dbReference>
<dbReference type="SUPFAM" id="SSF81301">
    <property type="entry name" value="Nucleotidyltransferase"/>
    <property type="match status" value="1"/>
</dbReference>
<dbReference type="EMBL" id="CP012542">
    <property type="protein sequence ID" value="QCD43888.1"/>
    <property type="molecule type" value="Genomic_DNA"/>
</dbReference>
<keyword evidence="3" id="KW-1185">Reference proteome</keyword>
<protein>
    <submittedName>
        <fullName evidence="2">Nucleotidyl transferase domain protein</fullName>
    </submittedName>
</protein>
<gene>
    <name evidence="2" type="ORF">CMUC_0063</name>
</gene>
<keyword evidence="2" id="KW-0808">Transferase</keyword>
<evidence type="ECO:0000259" key="1">
    <source>
        <dbReference type="Pfam" id="PF18765"/>
    </source>
</evidence>
<proteinExistence type="predicted"/>
<dbReference type="CDD" id="cd05403">
    <property type="entry name" value="NT_KNTase_like"/>
    <property type="match status" value="1"/>
</dbReference>
<dbReference type="Gene3D" id="3.30.460.10">
    <property type="entry name" value="Beta Polymerase, domain 2"/>
    <property type="match status" value="1"/>
</dbReference>
<dbReference type="GO" id="GO:0016740">
    <property type="term" value="F:transferase activity"/>
    <property type="evidence" value="ECO:0007669"/>
    <property type="project" value="UniProtKB-KW"/>
</dbReference>
<evidence type="ECO:0000313" key="2">
    <source>
        <dbReference type="EMBL" id="QCD43888.1"/>
    </source>
</evidence>
<dbReference type="AlphaFoldDB" id="A0A6G5QE04"/>
<sequence>MAILTKETILDYMSKMKSRLKNDGIDEIGLFGSYAKDNADTNSDIDIILLTNSKFLEKFGGLGSFAYLDKLRLKISNKFKKSVDICTTSSAKKLQDDFFKDAIYAR</sequence>
<name>A0A6G5QE04_9BACT</name>